<evidence type="ECO:0000313" key="2">
    <source>
        <dbReference type="EMBL" id="CAF1243258.1"/>
    </source>
</evidence>
<dbReference type="EMBL" id="CAJNOL010002725">
    <property type="protein sequence ID" value="CAF1525034.1"/>
    <property type="molecule type" value="Genomic_DNA"/>
</dbReference>
<keyword evidence="1" id="KW-0175">Coiled coil</keyword>
<feature type="coiled-coil region" evidence="1">
    <location>
        <begin position="32"/>
        <end position="66"/>
    </location>
</feature>
<gene>
    <name evidence="3" type="ORF">JXQ802_LOCUS41833</name>
    <name evidence="2" type="ORF">PYM288_LOCUS26990</name>
</gene>
<proteinExistence type="predicted"/>
<dbReference type="AlphaFoldDB" id="A0A814ZJN1"/>
<dbReference type="Proteomes" id="UP000663870">
    <property type="component" value="Unassembled WGS sequence"/>
</dbReference>
<evidence type="ECO:0000256" key="1">
    <source>
        <dbReference type="SAM" id="Coils"/>
    </source>
</evidence>
<accession>A0A814ZJN1</accession>
<evidence type="ECO:0000313" key="5">
    <source>
        <dbReference type="Proteomes" id="UP000663870"/>
    </source>
</evidence>
<reference evidence="2" key="1">
    <citation type="submission" date="2021-02" db="EMBL/GenBank/DDBJ databases">
        <authorList>
            <person name="Nowell W R."/>
        </authorList>
    </citation>
    <scope>NUCLEOTIDE SEQUENCE</scope>
</reference>
<keyword evidence="5" id="KW-1185">Reference proteome</keyword>
<dbReference type="Proteomes" id="UP000663854">
    <property type="component" value="Unassembled WGS sequence"/>
</dbReference>
<comment type="caution">
    <text evidence="2">The sequence shown here is derived from an EMBL/GenBank/DDBJ whole genome shotgun (WGS) entry which is preliminary data.</text>
</comment>
<name>A0A814ZJN1_9BILA</name>
<organism evidence="2 4">
    <name type="scientific">Rotaria sordida</name>
    <dbReference type="NCBI Taxonomy" id="392033"/>
    <lineage>
        <taxon>Eukaryota</taxon>
        <taxon>Metazoa</taxon>
        <taxon>Spiralia</taxon>
        <taxon>Gnathifera</taxon>
        <taxon>Rotifera</taxon>
        <taxon>Eurotatoria</taxon>
        <taxon>Bdelloidea</taxon>
        <taxon>Philodinida</taxon>
        <taxon>Philodinidae</taxon>
        <taxon>Rotaria</taxon>
    </lineage>
</organism>
<dbReference type="EMBL" id="CAJNOH010001705">
    <property type="protein sequence ID" value="CAF1243258.1"/>
    <property type="molecule type" value="Genomic_DNA"/>
</dbReference>
<protein>
    <submittedName>
        <fullName evidence="2">Uncharacterized protein</fullName>
    </submittedName>
</protein>
<evidence type="ECO:0000313" key="4">
    <source>
        <dbReference type="Proteomes" id="UP000663854"/>
    </source>
</evidence>
<sequence>MISFLFINDHYQIGHAQGEQLDRLMDKIKKIVIDMLIENENMKTEISNLQIENGSLRQEIQLLQSERYEAIKRRMIGDILGPIVQEIRGTMMDDNVPNHYYCKLMIVACLLHEKGETISWEITNFDRMNHPVHFNVNEFNKMEYIIKNKSDSLNIDYITLLELILKKFDRNELEHDYIKNFFTNRSRSQASFSEYLVSLGITDALSTNEKICLHVLFQHHFVDYYYAGQ</sequence>
<evidence type="ECO:0000313" key="3">
    <source>
        <dbReference type="EMBL" id="CAF1525034.1"/>
    </source>
</evidence>